<feature type="transmembrane region" description="Helical" evidence="4">
    <location>
        <begin position="67"/>
        <end position="87"/>
    </location>
</feature>
<accession>A0ABN6MJX3</accession>
<keyword evidence="4" id="KW-0812">Transmembrane</keyword>
<dbReference type="PROSITE" id="PS50043">
    <property type="entry name" value="HTH_LUXR_2"/>
    <property type="match status" value="1"/>
</dbReference>
<feature type="transmembrane region" description="Helical" evidence="4">
    <location>
        <begin position="123"/>
        <end position="143"/>
    </location>
</feature>
<dbReference type="PRINTS" id="PR00038">
    <property type="entry name" value="HTHLUXR"/>
</dbReference>
<feature type="transmembrane region" description="Helical" evidence="4">
    <location>
        <begin position="99"/>
        <end position="117"/>
    </location>
</feature>
<evidence type="ECO:0000259" key="5">
    <source>
        <dbReference type="PROSITE" id="PS50043"/>
    </source>
</evidence>
<sequence length="520" mass="57298">MERATKQGVEPAATGKKKQTGADLDGGLLLLPLCDVAGYSCFVTWAFAVGWDKGVSPVGQGGELDFLILRCALFGGVALATCFLLLTGGSALAGIRGKIWEALAPALCMGLAATLFVPLPFELVAALWFFAGAGQAATFFLWGARFRVLSRRQQLYTVCGAFGVGGLMLSLFPFVDQSVVSPTVSLLPIASYVLLLFAYRQYAGREEETAEWKTTAPLSGGLRKLRAQIPFEEDRRFIILKGLFTLLYSISLGFAACAALADWLYPANGVVIGFGNAIAALIMVMVLRDRERAVCNILPKLFLPVTSFCYLFLGVLWPTEWVLVCAVVLFVLFGCYEILNAHTAYAYSSYDSVRCLWELYASKAGNSVGFFFGWGFATASLFVFEADTTTLLALCFFMVSLAVVVDTALFKEMKLEFREVVVDNEPTLEVLDPKAIESVIQGKGRWSRTCDELAEQYKLSPRQKEIFLLLARGRNVQFIREELVLSTPTVKSHIYNIYQKMGVHSHQELIDLVENKVRES</sequence>
<feature type="transmembrane region" description="Helical" evidence="4">
    <location>
        <begin position="180"/>
        <end position="199"/>
    </location>
</feature>
<dbReference type="RefSeq" id="WP_244386000.1">
    <property type="nucleotide sequence ID" value="NZ_AP025564.1"/>
</dbReference>
<gene>
    <name evidence="6" type="ORF">CE91St30_21710</name>
</gene>
<dbReference type="Pfam" id="PF00196">
    <property type="entry name" value="GerE"/>
    <property type="match status" value="1"/>
</dbReference>
<keyword evidence="1" id="KW-0805">Transcription regulation</keyword>
<dbReference type="Proteomes" id="UP001320544">
    <property type="component" value="Chromosome"/>
</dbReference>
<reference evidence="6 7" key="1">
    <citation type="submission" date="2022-01" db="EMBL/GenBank/DDBJ databases">
        <title>Novel bile acid biosynthetic pathways are enriched in the microbiome of centenarians.</title>
        <authorList>
            <person name="Sato Y."/>
            <person name="Atarashi K."/>
            <person name="Plichta R.D."/>
            <person name="Arai Y."/>
            <person name="Sasajima S."/>
            <person name="Kearney M.S."/>
            <person name="Suda W."/>
            <person name="Takeshita K."/>
            <person name="Sasaki T."/>
            <person name="Okamoto S."/>
            <person name="Skelly N.A."/>
            <person name="Okamura Y."/>
            <person name="Vlamakis H."/>
            <person name="Li Y."/>
            <person name="Tanoue T."/>
            <person name="Takei H."/>
            <person name="Nittono H."/>
            <person name="Narushima S."/>
            <person name="Irie J."/>
            <person name="Itoh H."/>
            <person name="Moriya K."/>
            <person name="Sugiura Y."/>
            <person name="Suematsu M."/>
            <person name="Moritoki N."/>
            <person name="Shibata S."/>
            <person name="Littman R.D."/>
            <person name="Fischbach A.M."/>
            <person name="Uwamino Y."/>
            <person name="Inoue T."/>
            <person name="Honda A."/>
            <person name="Hattori M."/>
            <person name="Murai T."/>
            <person name="Xavier J.R."/>
            <person name="Hirose N."/>
            <person name="Honda K."/>
        </authorList>
    </citation>
    <scope>NUCLEOTIDE SEQUENCE [LARGE SCALE GENOMIC DNA]</scope>
    <source>
        <strain evidence="6 7">CE91-St30</strain>
    </source>
</reference>
<dbReference type="PANTHER" id="PTHR44688:SF16">
    <property type="entry name" value="DNA-BINDING TRANSCRIPTIONAL ACTIVATOR DEVR_DOSR"/>
    <property type="match status" value="1"/>
</dbReference>
<dbReference type="InterPro" id="IPR016032">
    <property type="entry name" value="Sig_transdc_resp-reg_C-effctor"/>
</dbReference>
<keyword evidence="3" id="KW-0804">Transcription</keyword>
<name>A0ABN6MJX3_9ACTN</name>
<feature type="transmembrane region" description="Helical" evidence="4">
    <location>
        <begin position="26"/>
        <end position="47"/>
    </location>
</feature>
<dbReference type="PANTHER" id="PTHR44688">
    <property type="entry name" value="DNA-BINDING TRANSCRIPTIONAL ACTIVATOR DEVR_DOSR"/>
    <property type="match status" value="1"/>
</dbReference>
<dbReference type="InterPro" id="IPR036388">
    <property type="entry name" value="WH-like_DNA-bd_sf"/>
</dbReference>
<dbReference type="CDD" id="cd06170">
    <property type="entry name" value="LuxR_C_like"/>
    <property type="match status" value="1"/>
</dbReference>
<feature type="transmembrane region" description="Helical" evidence="4">
    <location>
        <begin position="390"/>
        <end position="410"/>
    </location>
</feature>
<keyword evidence="4" id="KW-1133">Transmembrane helix</keyword>
<feature type="transmembrane region" description="Helical" evidence="4">
    <location>
        <begin position="267"/>
        <end position="287"/>
    </location>
</feature>
<dbReference type="InterPro" id="IPR000792">
    <property type="entry name" value="Tscrpt_reg_LuxR_C"/>
</dbReference>
<organism evidence="6 7">
    <name type="scientific">Raoultibacter timonensis</name>
    <dbReference type="NCBI Taxonomy" id="1907662"/>
    <lineage>
        <taxon>Bacteria</taxon>
        <taxon>Bacillati</taxon>
        <taxon>Actinomycetota</taxon>
        <taxon>Coriobacteriia</taxon>
        <taxon>Eggerthellales</taxon>
        <taxon>Eggerthellaceae</taxon>
        <taxon>Raoultibacter</taxon>
    </lineage>
</organism>
<evidence type="ECO:0000256" key="3">
    <source>
        <dbReference type="ARBA" id="ARBA00023163"/>
    </source>
</evidence>
<keyword evidence="7" id="KW-1185">Reference proteome</keyword>
<dbReference type="EMBL" id="AP025564">
    <property type="protein sequence ID" value="BDE96838.1"/>
    <property type="molecule type" value="Genomic_DNA"/>
</dbReference>
<feature type="transmembrane region" description="Helical" evidence="4">
    <location>
        <begin position="238"/>
        <end position="261"/>
    </location>
</feature>
<keyword evidence="2" id="KW-0238">DNA-binding</keyword>
<dbReference type="Gene3D" id="1.10.10.10">
    <property type="entry name" value="Winged helix-like DNA-binding domain superfamily/Winged helix DNA-binding domain"/>
    <property type="match status" value="1"/>
</dbReference>
<protein>
    <recommendedName>
        <fullName evidence="5">HTH luxR-type domain-containing protein</fullName>
    </recommendedName>
</protein>
<evidence type="ECO:0000256" key="2">
    <source>
        <dbReference type="ARBA" id="ARBA00023125"/>
    </source>
</evidence>
<feature type="transmembrane region" description="Helical" evidence="4">
    <location>
        <begin position="294"/>
        <end position="315"/>
    </location>
</feature>
<feature type="domain" description="HTH luxR-type" evidence="5">
    <location>
        <begin position="452"/>
        <end position="517"/>
    </location>
</feature>
<evidence type="ECO:0000256" key="4">
    <source>
        <dbReference type="SAM" id="Phobius"/>
    </source>
</evidence>
<evidence type="ECO:0000313" key="6">
    <source>
        <dbReference type="EMBL" id="BDE96838.1"/>
    </source>
</evidence>
<feature type="transmembrane region" description="Helical" evidence="4">
    <location>
        <begin position="321"/>
        <end position="339"/>
    </location>
</feature>
<feature type="transmembrane region" description="Helical" evidence="4">
    <location>
        <begin position="155"/>
        <end position="174"/>
    </location>
</feature>
<evidence type="ECO:0000313" key="7">
    <source>
        <dbReference type="Proteomes" id="UP001320544"/>
    </source>
</evidence>
<proteinExistence type="predicted"/>
<dbReference type="SUPFAM" id="SSF46894">
    <property type="entry name" value="C-terminal effector domain of the bipartite response regulators"/>
    <property type="match status" value="1"/>
</dbReference>
<feature type="transmembrane region" description="Helical" evidence="4">
    <location>
        <begin position="360"/>
        <end position="384"/>
    </location>
</feature>
<evidence type="ECO:0000256" key="1">
    <source>
        <dbReference type="ARBA" id="ARBA00023015"/>
    </source>
</evidence>
<keyword evidence="4" id="KW-0472">Membrane</keyword>
<dbReference type="SMART" id="SM00421">
    <property type="entry name" value="HTH_LUXR"/>
    <property type="match status" value="1"/>
</dbReference>